<dbReference type="PANTHER" id="PTHR30061">
    <property type="entry name" value="MALTOSE-BINDING PERIPLASMIC PROTEIN"/>
    <property type="match status" value="1"/>
</dbReference>
<gene>
    <name evidence="5" type="ORF">COS33_00670</name>
</gene>
<evidence type="ECO:0000313" key="5">
    <source>
        <dbReference type="EMBL" id="PIV31912.1"/>
    </source>
</evidence>
<evidence type="ECO:0008006" key="7">
    <source>
        <dbReference type="Google" id="ProtNLM"/>
    </source>
</evidence>
<dbReference type="SUPFAM" id="SSF53850">
    <property type="entry name" value="Periplasmic binding protein-like II"/>
    <property type="match status" value="1"/>
</dbReference>
<dbReference type="Gene3D" id="3.40.190.10">
    <property type="entry name" value="Periplasmic binding protein-like II"/>
    <property type="match status" value="1"/>
</dbReference>
<keyword evidence="3" id="KW-0732">Signal</keyword>
<dbReference type="GO" id="GO:0042956">
    <property type="term" value="P:maltodextrin transmembrane transport"/>
    <property type="evidence" value="ECO:0007669"/>
    <property type="project" value="TreeGrafter"/>
</dbReference>
<evidence type="ECO:0000256" key="1">
    <source>
        <dbReference type="ARBA" id="ARBA00008520"/>
    </source>
</evidence>
<organism evidence="5 6">
    <name type="scientific">Candidatus Wolfebacteria bacterium CG02_land_8_20_14_3_00_37_12</name>
    <dbReference type="NCBI Taxonomy" id="1975066"/>
    <lineage>
        <taxon>Bacteria</taxon>
        <taxon>Candidatus Wolfeibacteriota</taxon>
    </lineage>
</organism>
<reference evidence="6" key="1">
    <citation type="submission" date="2017-09" db="EMBL/GenBank/DDBJ databases">
        <title>Depth-based differentiation of microbial function through sediment-hosted aquifers and enrichment of novel symbionts in the deep terrestrial subsurface.</title>
        <authorList>
            <person name="Probst A.J."/>
            <person name="Ladd B."/>
            <person name="Jarett J.K."/>
            <person name="Geller-Mcgrath D.E."/>
            <person name="Sieber C.M.K."/>
            <person name="Emerson J.B."/>
            <person name="Anantharaman K."/>
            <person name="Thomas B.C."/>
            <person name="Malmstrom R."/>
            <person name="Stieglmeier M."/>
            <person name="Klingl A."/>
            <person name="Woyke T."/>
            <person name="Ryan C.M."/>
            <person name="Banfield J.F."/>
        </authorList>
    </citation>
    <scope>NUCLEOTIDE SEQUENCE [LARGE SCALE GENOMIC DNA]</scope>
</reference>
<dbReference type="AlphaFoldDB" id="A0A2M7CQI1"/>
<accession>A0A2M7CQI1</accession>
<proteinExistence type="inferred from homology"/>
<feature type="transmembrane region" description="Helical" evidence="4">
    <location>
        <begin position="6"/>
        <end position="23"/>
    </location>
</feature>
<name>A0A2M7CQI1_9BACT</name>
<dbReference type="GO" id="GO:0015768">
    <property type="term" value="P:maltose transport"/>
    <property type="evidence" value="ECO:0007669"/>
    <property type="project" value="TreeGrafter"/>
</dbReference>
<sequence length="425" mass="47174">MIIFGAAFVVIIVVLIFIGVLPGRKQGGGPGLGTIGNEQQTEIRFWGVENEQLIRPVLDSYSQVNKAARIAYTQFSESDYEKRLVDAMASGQAPDILMFHNTWLPKHANRLFPLPATSGFSVTQLRQLFPQVVEADFSANSNIYALPVYIDTLAFLYNKDIFDAKGVAVVPKNWNELQYVIPRLRELDFNNKIVKAAAAIGGSERSLNKASDLLSLIMLQSGTQIMDESGKAAFARGGGEETLNFYLQFSNPNSSAYTWNDNLRYSLDSFSQGETAAIFNYQSIISVIKAKNPFLDLAVAPMIQPSGVSQPVNYADYWGLAVSNQSPNSQTAWDFIMYFSVDPVVNEKYLQESKRPPALRSLIQKYLNDPDLGVFASQALTAKSWFQPDSVGVRRIFSNMIELVSSGRLSIDRALEQAENEINSL</sequence>
<dbReference type="EMBL" id="PEUH01000012">
    <property type="protein sequence ID" value="PIV31912.1"/>
    <property type="molecule type" value="Genomic_DNA"/>
</dbReference>
<dbReference type="Pfam" id="PF13416">
    <property type="entry name" value="SBP_bac_8"/>
    <property type="match status" value="1"/>
</dbReference>
<comment type="similarity">
    <text evidence="1">Belongs to the bacterial solute-binding protein 1 family.</text>
</comment>
<dbReference type="Proteomes" id="UP000230595">
    <property type="component" value="Unassembled WGS sequence"/>
</dbReference>
<keyword evidence="2" id="KW-0813">Transport</keyword>
<evidence type="ECO:0000256" key="2">
    <source>
        <dbReference type="ARBA" id="ARBA00022448"/>
    </source>
</evidence>
<keyword evidence="4" id="KW-1133">Transmembrane helix</keyword>
<dbReference type="GO" id="GO:1901982">
    <property type="term" value="F:maltose binding"/>
    <property type="evidence" value="ECO:0007669"/>
    <property type="project" value="TreeGrafter"/>
</dbReference>
<comment type="caution">
    <text evidence="5">The sequence shown here is derived from an EMBL/GenBank/DDBJ whole genome shotgun (WGS) entry which is preliminary data.</text>
</comment>
<dbReference type="PANTHER" id="PTHR30061:SF50">
    <property type="entry name" value="MALTOSE_MALTODEXTRIN-BINDING PERIPLASMIC PROTEIN"/>
    <property type="match status" value="1"/>
</dbReference>
<evidence type="ECO:0000256" key="3">
    <source>
        <dbReference type="ARBA" id="ARBA00022729"/>
    </source>
</evidence>
<protein>
    <recommendedName>
        <fullName evidence="7">ABC transporter substrate-binding protein</fullName>
    </recommendedName>
</protein>
<keyword evidence="4" id="KW-0812">Transmembrane</keyword>
<dbReference type="GO" id="GO:0055052">
    <property type="term" value="C:ATP-binding cassette (ABC) transporter complex, substrate-binding subunit-containing"/>
    <property type="evidence" value="ECO:0007669"/>
    <property type="project" value="TreeGrafter"/>
</dbReference>
<dbReference type="InterPro" id="IPR006059">
    <property type="entry name" value="SBP"/>
</dbReference>
<evidence type="ECO:0000313" key="6">
    <source>
        <dbReference type="Proteomes" id="UP000230595"/>
    </source>
</evidence>
<keyword evidence="4" id="KW-0472">Membrane</keyword>
<evidence type="ECO:0000256" key="4">
    <source>
        <dbReference type="SAM" id="Phobius"/>
    </source>
</evidence>